<feature type="compositionally biased region" description="Polar residues" evidence="1">
    <location>
        <begin position="723"/>
        <end position="735"/>
    </location>
</feature>
<dbReference type="Proteomes" id="UP000700596">
    <property type="component" value="Unassembled WGS sequence"/>
</dbReference>
<feature type="region of interest" description="Disordered" evidence="1">
    <location>
        <begin position="104"/>
        <end position="201"/>
    </location>
</feature>
<feature type="region of interest" description="Disordered" evidence="1">
    <location>
        <begin position="496"/>
        <end position="562"/>
    </location>
</feature>
<evidence type="ECO:0000313" key="2">
    <source>
        <dbReference type="EMBL" id="KAH7137960.1"/>
    </source>
</evidence>
<feature type="region of interest" description="Disordered" evidence="1">
    <location>
        <begin position="1299"/>
        <end position="1331"/>
    </location>
</feature>
<dbReference type="EMBL" id="JAGMWT010000001">
    <property type="protein sequence ID" value="KAH7137960.1"/>
    <property type="molecule type" value="Genomic_DNA"/>
</dbReference>
<comment type="caution">
    <text evidence="2">The sequence shown here is derived from an EMBL/GenBank/DDBJ whole genome shotgun (WGS) entry which is preliminary data.</text>
</comment>
<feature type="compositionally biased region" description="Polar residues" evidence="1">
    <location>
        <begin position="513"/>
        <end position="537"/>
    </location>
</feature>
<feature type="compositionally biased region" description="Polar residues" evidence="1">
    <location>
        <begin position="404"/>
        <end position="419"/>
    </location>
</feature>
<reference evidence="2" key="1">
    <citation type="journal article" date="2021" name="Nat. Commun.">
        <title>Genetic determinants of endophytism in the Arabidopsis root mycobiome.</title>
        <authorList>
            <person name="Mesny F."/>
            <person name="Miyauchi S."/>
            <person name="Thiergart T."/>
            <person name="Pickel B."/>
            <person name="Atanasova L."/>
            <person name="Karlsson M."/>
            <person name="Huettel B."/>
            <person name="Barry K.W."/>
            <person name="Haridas S."/>
            <person name="Chen C."/>
            <person name="Bauer D."/>
            <person name="Andreopoulos W."/>
            <person name="Pangilinan J."/>
            <person name="LaButti K."/>
            <person name="Riley R."/>
            <person name="Lipzen A."/>
            <person name="Clum A."/>
            <person name="Drula E."/>
            <person name="Henrissat B."/>
            <person name="Kohler A."/>
            <person name="Grigoriev I.V."/>
            <person name="Martin F.M."/>
            <person name="Hacquard S."/>
        </authorList>
    </citation>
    <scope>NUCLEOTIDE SEQUENCE</scope>
    <source>
        <strain evidence="2">MPI-CAGE-CH-0243</strain>
    </source>
</reference>
<feature type="compositionally biased region" description="Basic and acidic residues" evidence="1">
    <location>
        <begin position="1"/>
        <end position="18"/>
    </location>
</feature>
<gene>
    <name evidence="2" type="ORF">B0J11DRAFT_587000</name>
</gene>
<feature type="compositionally biased region" description="Basic and acidic residues" evidence="1">
    <location>
        <begin position="1625"/>
        <end position="1648"/>
    </location>
</feature>
<feature type="region of interest" description="Disordered" evidence="1">
    <location>
        <begin position="581"/>
        <end position="600"/>
    </location>
</feature>
<accession>A0A9P9J0T2</accession>
<feature type="region of interest" description="Disordered" evidence="1">
    <location>
        <begin position="670"/>
        <end position="735"/>
    </location>
</feature>
<feature type="region of interest" description="Disordered" evidence="1">
    <location>
        <begin position="1201"/>
        <end position="1269"/>
    </location>
</feature>
<feature type="region of interest" description="Disordered" evidence="1">
    <location>
        <begin position="1436"/>
        <end position="1478"/>
    </location>
</feature>
<evidence type="ECO:0000256" key="1">
    <source>
        <dbReference type="SAM" id="MobiDB-lite"/>
    </source>
</evidence>
<feature type="compositionally biased region" description="Polar residues" evidence="1">
    <location>
        <begin position="1260"/>
        <end position="1269"/>
    </location>
</feature>
<name>A0A9P9J0T2_9PLEO</name>
<feature type="compositionally biased region" description="Polar residues" evidence="1">
    <location>
        <begin position="336"/>
        <end position="345"/>
    </location>
</feature>
<feature type="region of interest" description="Disordered" evidence="1">
    <location>
        <begin position="1076"/>
        <end position="1096"/>
    </location>
</feature>
<feature type="compositionally biased region" description="Polar residues" evidence="1">
    <location>
        <begin position="1444"/>
        <end position="1453"/>
    </location>
</feature>
<feature type="region of interest" description="Disordered" evidence="1">
    <location>
        <begin position="1625"/>
        <end position="1649"/>
    </location>
</feature>
<feature type="compositionally biased region" description="Basic and acidic residues" evidence="1">
    <location>
        <begin position="1232"/>
        <end position="1241"/>
    </location>
</feature>
<organism evidence="2 3">
    <name type="scientific">Dendryphion nanum</name>
    <dbReference type="NCBI Taxonomy" id="256645"/>
    <lineage>
        <taxon>Eukaryota</taxon>
        <taxon>Fungi</taxon>
        <taxon>Dikarya</taxon>
        <taxon>Ascomycota</taxon>
        <taxon>Pezizomycotina</taxon>
        <taxon>Dothideomycetes</taxon>
        <taxon>Pleosporomycetidae</taxon>
        <taxon>Pleosporales</taxon>
        <taxon>Torulaceae</taxon>
        <taxon>Dendryphion</taxon>
    </lineage>
</organism>
<feature type="region of interest" description="Disordered" evidence="1">
    <location>
        <begin position="241"/>
        <end position="273"/>
    </location>
</feature>
<protein>
    <submittedName>
        <fullName evidence="2">Uncharacterized protein</fullName>
    </submittedName>
</protein>
<feature type="compositionally biased region" description="Polar residues" evidence="1">
    <location>
        <begin position="1317"/>
        <end position="1331"/>
    </location>
</feature>
<evidence type="ECO:0000313" key="3">
    <source>
        <dbReference type="Proteomes" id="UP000700596"/>
    </source>
</evidence>
<proteinExistence type="predicted"/>
<feature type="compositionally biased region" description="Polar residues" evidence="1">
    <location>
        <begin position="807"/>
        <end position="840"/>
    </location>
</feature>
<sequence>MEPLDEHPIESKAAELDKPSSPPVDSSDEHPQEIDCDTSQMMAVPALSSPPDSSQSVRPPAPPLASSPSFVGSSTGVSNRFSVSTGAPEDYYRPFIPLSRAALSADRVGTEPSRLADGGNNTNLPQSHESRDNQTRPTVPALGSPIQFQSRQGRRARRPSISLSRAALSADRDGTEPSTLADDGNNTNLPRSHRPRNRQIRPVIPNLDSIFDEPHQRFREASVIGPPIDLEYQRQNSGRFIPSMERSGRTSRASIVTTGSHGHSAREPDQDALPASVRNMINPSLDAPEFITYSQEFDPFSNVQPRGISRLSNVSSLSGSRPGSRNNSQPPRHSRPSGQDSNGPRSRSRYRFEEPGAGIDPKSNPQNISRSETRSLTSTSRLVTSQSVVNLRAPQETRGAAPASGNNYPPNWIQSSQDRGPNHQRRGQTTSDMRRRRRSRSREYTTPRGAPAVPEIPPQYRDAVAVPVAVPVAAPVAAPVRDRAIPHIPIEHLASSRRSRASLDRMRRDGHSSRSSNRPTDSEGPSSDSPFPSTPNDGSAVDLPVRVTGGDSDPITANNGSDVLIHPGYMDYSEEFDNKLSVRSTQHATSPPAHPKSDTQTRIVSSARSGPQILVPLALSTAAYHECIAELAATPVGKPLTRKRVKEGIGSPSTTGLEDLSGIKIEELDGKRGHTPKSSDQQSFTTCPNLSEPRPSFKSSRANFTPVLRHGAKSVPNLKSGKPGSSTEQPLLESQSISSVLDSSMTGAIVDSSPAQSVPHTGDNVLLTTVIPSQKTGLAKDVHRIGQKVKNFCAKLKPKFPSKRSKGTTIDNSGLQTIQNLPDDSEETTTNPDMTINIQSGDLDDSGVSSNQGQLAQDYVFPGPDMRGDQTSSHNLDVMRVALPPTPLLDLAVLYPYDNFSSLLTRYVQLRTEESHISAEYHVRDSQSTTYLSWSLAPKTFALGEQAILNNARMSQGYGREDTTTDLRLSAYAKKQYLSHELPDLKEESHEDSSLNTSASNLKYTSHKYPFEPQLCTRGSVDGIALLGRTASVNSGPRSSLIRCRRLPSMNFSRMDLISSLKHALRRSLELPGTIDGEQGGNIHSLEPRPTSSQGLNAKFNEKFRSIIAGLEDVEQEFERTGNAPDLSTIQKLLPSHRSTADEDVLADLENLTIPSVGGLTQRFSEWLPKLYERLEPCEEGEFEDEETIMEHAMEQLQAFAGPGQKRSSARLRPMPGSPQLVVVDDDVYEELTGREKKSVDEVEDTSVGRGSLGDGSFAQDATTSSESTSNIAVAELEAPIPPSALRLRSQSMCNQDRRSIVESRLSSKSLRSVLSTPTATATDSRPWNSDKNYPWALDNIPSIDISLPSPSPVQASPRPGPSALRYRVSDSFETGATLPASASLSPVTVSVPASSGFHSQSLSGFGAFSPTEQRDLISVGLGTTGSLHLHAHRTHHEAGERYPTSSLTSPTFINPDEMGSTHSRLSDGSDENQGEQKRRRFRNLLRRSANNAAVTAPQSQTEYERELRAMTGRSIVSNLSVASDVSVISSDSQDVYVHGPWTERFDEAGLPVKQSRAVSRNDAIGMSRNVYHRQRFLNAFRKFWYRSVAKSGQILRSLSQRKQNCVQNTNSSLSAQEGRQIVMDARRPQSAEDSISRRQRSTGRELRPLAVEKNLDEEVEEKKRRRWIRNPFSRRRYTRL</sequence>
<feature type="compositionally biased region" description="Polar residues" evidence="1">
    <location>
        <begin position="70"/>
        <end position="85"/>
    </location>
</feature>
<feature type="compositionally biased region" description="Basic and acidic residues" evidence="1">
    <location>
        <begin position="501"/>
        <end position="512"/>
    </location>
</feature>
<feature type="region of interest" description="Disordered" evidence="1">
    <location>
        <begin position="1"/>
        <end position="92"/>
    </location>
</feature>
<feature type="compositionally biased region" description="Low complexity" evidence="1">
    <location>
        <begin position="1304"/>
        <end position="1316"/>
    </location>
</feature>
<keyword evidence="3" id="KW-1185">Reference proteome</keyword>
<dbReference type="OrthoDB" id="3922633at2759"/>
<feature type="region of interest" description="Disordered" evidence="1">
    <location>
        <begin position="803"/>
        <end position="852"/>
    </location>
</feature>
<feature type="compositionally biased region" description="Low complexity" evidence="1">
    <location>
        <begin position="374"/>
        <end position="389"/>
    </location>
</feature>
<feature type="compositionally biased region" description="Low complexity" evidence="1">
    <location>
        <begin position="312"/>
        <end position="328"/>
    </location>
</feature>
<feature type="compositionally biased region" description="Polar residues" evidence="1">
    <location>
        <begin position="250"/>
        <end position="261"/>
    </location>
</feature>
<feature type="compositionally biased region" description="Polar residues" evidence="1">
    <location>
        <begin position="676"/>
        <end position="689"/>
    </location>
</feature>
<feature type="region of interest" description="Disordered" evidence="1">
    <location>
        <begin position="312"/>
        <end position="456"/>
    </location>
</feature>